<evidence type="ECO:0000313" key="9">
    <source>
        <dbReference type="Proteomes" id="UP000001554"/>
    </source>
</evidence>
<name>A0A9J7LW89_BRAFL</name>
<proteinExistence type="inferred from homology"/>
<dbReference type="GO" id="GO:0007155">
    <property type="term" value="P:cell adhesion"/>
    <property type="evidence" value="ECO:0000318"/>
    <property type="project" value="GO_Central"/>
</dbReference>
<dbReference type="OMA" id="ETDPFTH"/>
<reference evidence="9" key="1">
    <citation type="journal article" date="2020" name="Nat. Ecol. Evol.">
        <title>Deeply conserved synteny resolves early events in vertebrate evolution.</title>
        <authorList>
            <person name="Simakov O."/>
            <person name="Marletaz F."/>
            <person name="Yue J.X."/>
            <person name="O'Connell B."/>
            <person name="Jenkins J."/>
            <person name="Brandt A."/>
            <person name="Calef R."/>
            <person name="Tung C.H."/>
            <person name="Huang T.K."/>
            <person name="Schmutz J."/>
            <person name="Satoh N."/>
            <person name="Yu J.K."/>
            <person name="Putnam N.H."/>
            <person name="Green R.E."/>
            <person name="Rokhsar D.S."/>
        </authorList>
    </citation>
    <scope>NUCLEOTIDE SEQUENCE [LARGE SCALE GENOMIC DNA]</scope>
    <source>
        <strain evidence="9">S238N-H82</strain>
    </source>
</reference>
<dbReference type="GO" id="GO:0016020">
    <property type="term" value="C:membrane"/>
    <property type="evidence" value="ECO:0007669"/>
    <property type="project" value="UniProtKB-SubCell"/>
</dbReference>
<dbReference type="OrthoDB" id="6114058at2759"/>
<evidence type="ECO:0000256" key="3">
    <source>
        <dbReference type="ARBA" id="ARBA00022692"/>
    </source>
</evidence>
<comment type="similarity">
    <text evidence="2">Belongs to the ninjurin family.</text>
</comment>
<accession>A0A9J7LW89</accession>
<dbReference type="Proteomes" id="UP000001554">
    <property type="component" value="Chromosome 10"/>
</dbReference>
<comment type="subcellular location">
    <subcellularLocation>
        <location evidence="1">Membrane</location>
        <topology evidence="1">Multi-pass membrane protein</topology>
    </subcellularLocation>
</comment>
<dbReference type="GeneID" id="118424758"/>
<dbReference type="KEGG" id="bfo:118424758"/>
<evidence type="ECO:0000256" key="5">
    <source>
        <dbReference type="ARBA" id="ARBA00022989"/>
    </source>
</evidence>
<keyword evidence="3 8" id="KW-0812">Transmembrane</keyword>
<feature type="transmembrane region" description="Helical" evidence="8">
    <location>
        <begin position="150"/>
        <end position="169"/>
    </location>
</feature>
<keyword evidence="9" id="KW-1185">Reference proteome</keyword>
<evidence type="ECO:0000256" key="6">
    <source>
        <dbReference type="ARBA" id="ARBA00023136"/>
    </source>
</evidence>
<keyword evidence="4" id="KW-0130">Cell adhesion</keyword>
<evidence type="ECO:0000256" key="4">
    <source>
        <dbReference type="ARBA" id="ARBA00022889"/>
    </source>
</evidence>
<evidence type="ECO:0000313" key="10">
    <source>
        <dbReference type="RefSeq" id="XP_035689385.1"/>
    </source>
</evidence>
<dbReference type="Pfam" id="PF04923">
    <property type="entry name" value="Ninjurin"/>
    <property type="match status" value="1"/>
</dbReference>
<dbReference type="InterPro" id="IPR007007">
    <property type="entry name" value="Ninjurin"/>
</dbReference>
<feature type="transmembrane region" description="Helical" evidence="8">
    <location>
        <begin position="108"/>
        <end position="129"/>
    </location>
</feature>
<evidence type="ECO:0000256" key="1">
    <source>
        <dbReference type="ARBA" id="ARBA00004141"/>
    </source>
</evidence>
<feature type="region of interest" description="Disordered" evidence="7">
    <location>
        <begin position="1"/>
        <end position="45"/>
    </location>
</feature>
<dbReference type="RefSeq" id="XP_035689385.1">
    <property type="nucleotide sequence ID" value="XM_035833492.1"/>
</dbReference>
<sequence>MPNERSTGVEMEPLTTTETTTTPEGGDGASEKSSEHENPTDGGEWLLPSAALLGRVISNVNTYATLKTVVQGLMDTALFTSNASQMANLLKGRETDPFTHLEVARVTLLSFSMVFQVVIFSLLVVQGATNIEKLEEDKEKRKKQEDMLKATNIAAIVFSMLVVLINIFVTKLE</sequence>
<dbReference type="PANTHER" id="PTHR12316">
    <property type="entry name" value="NINJURIN-RELATED"/>
    <property type="match status" value="1"/>
</dbReference>
<gene>
    <name evidence="10" type="primary">LOC118424758</name>
</gene>
<keyword evidence="6 8" id="KW-0472">Membrane</keyword>
<evidence type="ECO:0000256" key="2">
    <source>
        <dbReference type="ARBA" id="ARBA00008141"/>
    </source>
</evidence>
<organism evidence="9 10">
    <name type="scientific">Branchiostoma floridae</name>
    <name type="common">Florida lancelet</name>
    <name type="synonym">Amphioxus</name>
    <dbReference type="NCBI Taxonomy" id="7739"/>
    <lineage>
        <taxon>Eukaryota</taxon>
        <taxon>Metazoa</taxon>
        <taxon>Chordata</taxon>
        <taxon>Cephalochordata</taxon>
        <taxon>Leptocardii</taxon>
        <taxon>Amphioxiformes</taxon>
        <taxon>Branchiostomatidae</taxon>
        <taxon>Branchiostoma</taxon>
    </lineage>
</organism>
<keyword evidence="5 8" id="KW-1133">Transmembrane helix</keyword>
<reference evidence="10" key="2">
    <citation type="submission" date="2025-08" db="UniProtKB">
        <authorList>
            <consortium name="RefSeq"/>
        </authorList>
    </citation>
    <scope>IDENTIFICATION</scope>
    <source>
        <strain evidence="10">S238N-H82</strain>
        <tissue evidence="10">Testes</tissue>
    </source>
</reference>
<dbReference type="PANTHER" id="PTHR12316:SF17">
    <property type="entry name" value="NINJURIN C, ISOFORM D"/>
    <property type="match status" value="1"/>
</dbReference>
<evidence type="ECO:0000256" key="8">
    <source>
        <dbReference type="SAM" id="Phobius"/>
    </source>
</evidence>
<feature type="compositionally biased region" description="Basic and acidic residues" evidence="7">
    <location>
        <begin position="29"/>
        <end position="39"/>
    </location>
</feature>
<protein>
    <submittedName>
        <fullName evidence="10">Ninjurin-2-like</fullName>
    </submittedName>
</protein>
<evidence type="ECO:0000256" key="7">
    <source>
        <dbReference type="SAM" id="MobiDB-lite"/>
    </source>
</evidence>
<dbReference type="AlphaFoldDB" id="A0A9J7LW89"/>
<dbReference type="GO" id="GO:0042246">
    <property type="term" value="P:tissue regeneration"/>
    <property type="evidence" value="ECO:0007669"/>
    <property type="project" value="InterPro"/>
</dbReference>